<dbReference type="InterPro" id="IPR045851">
    <property type="entry name" value="AMP-bd_C_sf"/>
</dbReference>
<dbReference type="PROSITE" id="PS00455">
    <property type="entry name" value="AMP_BINDING"/>
    <property type="match status" value="1"/>
</dbReference>
<evidence type="ECO:0000313" key="17">
    <source>
        <dbReference type="EMBL" id="PWV60253.1"/>
    </source>
</evidence>
<comment type="caution">
    <text evidence="17">The sequence shown here is derived from an EMBL/GenBank/DDBJ whole genome shotgun (WGS) entry which is preliminary data.</text>
</comment>
<keyword evidence="8" id="KW-0067">ATP-binding</keyword>
<dbReference type="CDD" id="cd05936">
    <property type="entry name" value="FC-FACS_FadD_like"/>
    <property type="match status" value="1"/>
</dbReference>
<sequence>MERRWLAAYPPGVPAELDHVDYRSLVDLCSASCARFASRPAFSSLGHAMSFAELDRRSAAFAAWLQQRGLPRGARVALMLPNLLQYPVALFGALRAGMIVVNVNPLYTPRELEHQLRDSGAKAIVILENFAHVLAAVIARTEVQHVVVTQFGDLLPAPKRWLVNLVVKYVKRLVPRYVLHGAIALRACCRSGRPQAVAVGADDVAFLQYTGGTTGIAKGAMLTHGNMVANVAQATSWIRPQLEGLDGGTIVTALPLYHIFSLMANCLTFTALGWCNLLIANPRDLPTFVHTLRRQPFEAITGVNTLFNALMNTPGFERIDFSRLRIALAGGMALQRAVAERWKTSTGVNLVEAYGLTETAPAVCINPLDLDHFNGSIGLPIPSTEVSVRDENGVELDDPAAIGELCVRGPQLMRGYWRRPDETRKVMTDDGFLLTGDLARIDEQGFVYLVDRKKDMILVSGFNVYPNEIEDVVMLHPGVREVAAIGIPDEETGEAVKLFVVKLDPALSAEDLIAHCRANLTRYKVPHHIEFRDELPKTNVGKILRRALREERPGAV</sequence>
<dbReference type="GO" id="GO:0004467">
    <property type="term" value="F:long-chain fatty acid-CoA ligase activity"/>
    <property type="evidence" value="ECO:0007669"/>
    <property type="project" value="UniProtKB-EC"/>
</dbReference>
<evidence type="ECO:0000313" key="18">
    <source>
        <dbReference type="Proteomes" id="UP000246569"/>
    </source>
</evidence>
<dbReference type="InterPro" id="IPR050237">
    <property type="entry name" value="ATP-dep_AMP-bd_enzyme"/>
</dbReference>
<evidence type="ECO:0000256" key="6">
    <source>
        <dbReference type="ARBA" id="ARBA00022741"/>
    </source>
</evidence>
<keyword evidence="11" id="KW-0472">Membrane</keyword>
<feature type="domain" description="AMP-binding enzyme C-terminal" evidence="16">
    <location>
        <begin position="468"/>
        <end position="542"/>
    </location>
</feature>
<proteinExistence type="inferred from homology"/>
<dbReference type="InterPro" id="IPR042099">
    <property type="entry name" value="ANL_N_sf"/>
</dbReference>
<evidence type="ECO:0000256" key="5">
    <source>
        <dbReference type="ARBA" id="ARBA00022598"/>
    </source>
</evidence>
<accession>A0A317MSP7</accession>
<comment type="pathway">
    <text evidence="3">Lipid metabolism; fatty acid beta-oxidation.</text>
</comment>
<evidence type="ECO:0000256" key="7">
    <source>
        <dbReference type="ARBA" id="ARBA00022832"/>
    </source>
</evidence>
<dbReference type="GO" id="GO:0016020">
    <property type="term" value="C:membrane"/>
    <property type="evidence" value="ECO:0007669"/>
    <property type="project" value="UniProtKB-SubCell"/>
</dbReference>
<dbReference type="InterPro" id="IPR025110">
    <property type="entry name" value="AMP-bd_C"/>
</dbReference>
<dbReference type="OrthoDB" id="9803968at2"/>
<evidence type="ECO:0000256" key="12">
    <source>
        <dbReference type="ARBA" id="ARBA00026121"/>
    </source>
</evidence>
<organism evidence="17 18">
    <name type="scientific">Plasticicumulans acidivorans</name>
    <dbReference type="NCBI Taxonomy" id="886464"/>
    <lineage>
        <taxon>Bacteria</taxon>
        <taxon>Pseudomonadati</taxon>
        <taxon>Pseudomonadota</taxon>
        <taxon>Gammaproteobacteria</taxon>
        <taxon>Candidatus Competibacteraceae</taxon>
        <taxon>Plasticicumulans</taxon>
    </lineage>
</organism>
<dbReference type="InterPro" id="IPR020845">
    <property type="entry name" value="AMP-binding_CS"/>
</dbReference>
<dbReference type="InterPro" id="IPR000873">
    <property type="entry name" value="AMP-dep_synth/lig_dom"/>
</dbReference>
<evidence type="ECO:0000256" key="13">
    <source>
        <dbReference type="ARBA" id="ARBA00039545"/>
    </source>
</evidence>
<dbReference type="EMBL" id="QGTJ01000008">
    <property type="protein sequence ID" value="PWV60253.1"/>
    <property type="molecule type" value="Genomic_DNA"/>
</dbReference>
<dbReference type="SUPFAM" id="SSF56801">
    <property type="entry name" value="Acetyl-CoA synthetase-like"/>
    <property type="match status" value="1"/>
</dbReference>
<dbReference type="Proteomes" id="UP000246569">
    <property type="component" value="Unassembled WGS sequence"/>
</dbReference>
<evidence type="ECO:0000256" key="14">
    <source>
        <dbReference type="ARBA" id="ARBA00042773"/>
    </source>
</evidence>
<keyword evidence="18" id="KW-1185">Reference proteome</keyword>
<gene>
    <name evidence="17" type="ORF">C7443_108182</name>
</gene>
<evidence type="ECO:0000256" key="8">
    <source>
        <dbReference type="ARBA" id="ARBA00022840"/>
    </source>
</evidence>
<evidence type="ECO:0000256" key="9">
    <source>
        <dbReference type="ARBA" id="ARBA00022842"/>
    </source>
</evidence>
<evidence type="ECO:0000259" key="16">
    <source>
        <dbReference type="Pfam" id="PF13193"/>
    </source>
</evidence>
<reference evidence="17 18" key="1">
    <citation type="submission" date="2018-05" db="EMBL/GenBank/DDBJ databases">
        <title>Genomic Encyclopedia of Type Strains, Phase IV (KMG-IV): sequencing the most valuable type-strain genomes for metagenomic binning, comparative biology and taxonomic classification.</title>
        <authorList>
            <person name="Goeker M."/>
        </authorList>
    </citation>
    <scope>NUCLEOTIDE SEQUENCE [LARGE SCALE GENOMIC DNA]</scope>
    <source>
        <strain evidence="17 18">DSM 23606</strain>
    </source>
</reference>
<feature type="domain" description="AMP-dependent synthetase/ligase" evidence="15">
    <location>
        <begin position="31"/>
        <end position="417"/>
    </location>
</feature>
<comment type="subcellular location">
    <subcellularLocation>
        <location evidence="2">Membrane</location>
        <topology evidence="2">Peripheral membrane protein</topology>
    </subcellularLocation>
</comment>
<dbReference type="PANTHER" id="PTHR43767:SF8">
    <property type="entry name" value="LONG-CHAIN-FATTY-ACID--COA LIGASE"/>
    <property type="match status" value="1"/>
</dbReference>
<keyword evidence="5" id="KW-0436">Ligase</keyword>
<name>A0A317MSP7_9GAMM</name>
<keyword evidence="9" id="KW-0460">Magnesium</keyword>
<dbReference type="FunFam" id="3.40.50.12780:FF:000003">
    <property type="entry name" value="Long-chain-fatty-acid--CoA ligase FadD"/>
    <property type="match status" value="1"/>
</dbReference>
<evidence type="ECO:0000256" key="11">
    <source>
        <dbReference type="ARBA" id="ARBA00023136"/>
    </source>
</evidence>
<dbReference type="FunFam" id="3.30.300.30:FF:000006">
    <property type="entry name" value="Long-chain-fatty-acid--CoA ligase FadD"/>
    <property type="match status" value="1"/>
</dbReference>
<dbReference type="Pfam" id="PF00501">
    <property type="entry name" value="AMP-binding"/>
    <property type="match status" value="1"/>
</dbReference>
<evidence type="ECO:0000256" key="10">
    <source>
        <dbReference type="ARBA" id="ARBA00023098"/>
    </source>
</evidence>
<dbReference type="GO" id="GO:0005524">
    <property type="term" value="F:ATP binding"/>
    <property type="evidence" value="ECO:0007669"/>
    <property type="project" value="UniProtKB-KW"/>
</dbReference>
<evidence type="ECO:0000256" key="2">
    <source>
        <dbReference type="ARBA" id="ARBA00004170"/>
    </source>
</evidence>
<dbReference type="Gene3D" id="3.40.50.12780">
    <property type="entry name" value="N-terminal domain of ligase-like"/>
    <property type="match status" value="1"/>
</dbReference>
<evidence type="ECO:0000256" key="3">
    <source>
        <dbReference type="ARBA" id="ARBA00005005"/>
    </source>
</evidence>
<evidence type="ECO:0000256" key="4">
    <source>
        <dbReference type="ARBA" id="ARBA00006432"/>
    </source>
</evidence>
<evidence type="ECO:0000256" key="1">
    <source>
        <dbReference type="ARBA" id="ARBA00001946"/>
    </source>
</evidence>
<evidence type="ECO:0000259" key="15">
    <source>
        <dbReference type="Pfam" id="PF00501"/>
    </source>
</evidence>
<keyword evidence="6" id="KW-0547">Nucleotide-binding</keyword>
<dbReference type="AlphaFoldDB" id="A0A317MSP7"/>
<dbReference type="Pfam" id="PF13193">
    <property type="entry name" value="AMP-binding_C"/>
    <property type="match status" value="1"/>
</dbReference>
<dbReference type="PANTHER" id="PTHR43767">
    <property type="entry name" value="LONG-CHAIN-FATTY-ACID--COA LIGASE"/>
    <property type="match status" value="1"/>
</dbReference>
<dbReference type="RefSeq" id="WP_110019352.1">
    <property type="nucleotide sequence ID" value="NZ_QGTJ01000008.1"/>
</dbReference>
<keyword evidence="7" id="KW-0276">Fatty acid metabolism</keyword>
<dbReference type="EC" id="6.2.1.3" evidence="12"/>
<comment type="cofactor">
    <cofactor evidence="1">
        <name>Mg(2+)</name>
        <dbReference type="ChEBI" id="CHEBI:18420"/>
    </cofactor>
</comment>
<comment type="similarity">
    <text evidence="4">Belongs to the ATP-dependent AMP-binding enzyme family.</text>
</comment>
<protein>
    <recommendedName>
        <fullName evidence="13">Long-chain-fatty-acid--CoA ligase</fullName>
        <ecNumber evidence="12">6.2.1.3</ecNumber>
    </recommendedName>
    <alternativeName>
        <fullName evidence="14">Long-chain acyl-CoA synthetase</fullName>
    </alternativeName>
</protein>
<dbReference type="Gene3D" id="3.30.300.30">
    <property type="match status" value="1"/>
</dbReference>
<keyword evidence="10" id="KW-0443">Lipid metabolism</keyword>